<dbReference type="Pfam" id="PF00376">
    <property type="entry name" value="MerR"/>
    <property type="match status" value="1"/>
</dbReference>
<comment type="caution">
    <text evidence="4">The sequence shown here is derived from an EMBL/GenBank/DDBJ whole genome shotgun (WGS) entry which is preliminary data.</text>
</comment>
<dbReference type="RefSeq" id="WP_147895076.1">
    <property type="nucleotide sequence ID" value="NZ_BAAANR010000001.1"/>
</dbReference>
<proteinExistence type="predicted"/>
<keyword evidence="5" id="KW-1185">Reference proteome</keyword>
<dbReference type="GO" id="GO:0003700">
    <property type="term" value="F:DNA-binding transcription factor activity"/>
    <property type="evidence" value="ECO:0007669"/>
    <property type="project" value="InterPro"/>
</dbReference>
<dbReference type="OrthoDB" id="4569196at2"/>
<dbReference type="PROSITE" id="PS50937">
    <property type="entry name" value="HTH_MERR_2"/>
    <property type="match status" value="1"/>
</dbReference>
<keyword evidence="1" id="KW-0238">DNA-binding</keyword>
<dbReference type="Proteomes" id="UP000321034">
    <property type="component" value="Unassembled WGS sequence"/>
</dbReference>
<dbReference type="EMBL" id="VRSV01000002">
    <property type="protein sequence ID" value="TXK09875.1"/>
    <property type="molecule type" value="Genomic_DNA"/>
</dbReference>
<dbReference type="SUPFAM" id="SSF46955">
    <property type="entry name" value="Putative DNA-binding domain"/>
    <property type="match status" value="1"/>
</dbReference>
<dbReference type="InterPro" id="IPR009061">
    <property type="entry name" value="DNA-bd_dom_put_sf"/>
</dbReference>
<evidence type="ECO:0000259" key="3">
    <source>
        <dbReference type="PROSITE" id="PS50937"/>
    </source>
</evidence>
<evidence type="ECO:0000313" key="5">
    <source>
        <dbReference type="Proteomes" id="UP000321034"/>
    </source>
</evidence>
<dbReference type="InterPro" id="IPR047057">
    <property type="entry name" value="MerR_fam"/>
</dbReference>
<evidence type="ECO:0000313" key="4">
    <source>
        <dbReference type="EMBL" id="TXK09875.1"/>
    </source>
</evidence>
<feature type="domain" description="HTH merR-type" evidence="3">
    <location>
        <begin position="12"/>
        <end position="79"/>
    </location>
</feature>
<gene>
    <name evidence="4" type="ORF">FVP77_13400</name>
</gene>
<evidence type="ECO:0000256" key="1">
    <source>
        <dbReference type="ARBA" id="ARBA00023125"/>
    </source>
</evidence>
<dbReference type="Gene3D" id="1.10.1660.10">
    <property type="match status" value="1"/>
</dbReference>
<dbReference type="GO" id="GO:0003677">
    <property type="term" value="F:DNA binding"/>
    <property type="evidence" value="ECO:0007669"/>
    <property type="project" value="UniProtKB-KW"/>
</dbReference>
<name>A0A5C8HXR5_9MICO</name>
<organism evidence="4 5">
    <name type="scientific">Microbacterium hatanonis</name>
    <dbReference type="NCBI Taxonomy" id="404366"/>
    <lineage>
        <taxon>Bacteria</taxon>
        <taxon>Bacillati</taxon>
        <taxon>Actinomycetota</taxon>
        <taxon>Actinomycetes</taxon>
        <taxon>Micrococcales</taxon>
        <taxon>Microbacteriaceae</taxon>
        <taxon>Microbacterium</taxon>
    </lineage>
</organism>
<protein>
    <submittedName>
        <fullName evidence="4">MerR family transcriptional regulator</fullName>
    </submittedName>
</protein>
<reference evidence="4 5" key="1">
    <citation type="submission" date="2019-08" db="EMBL/GenBank/DDBJ databases">
        <authorList>
            <person name="Dong K."/>
        </authorList>
    </citation>
    <scope>NUCLEOTIDE SEQUENCE [LARGE SCALE GENOMIC DNA]</scope>
    <source>
        <strain evidence="4 5">JCM14558</strain>
    </source>
</reference>
<evidence type="ECO:0000256" key="2">
    <source>
        <dbReference type="SAM" id="Coils"/>
    </source>
</evidence>
<feature type="coiled-coil region" evidence="2">
    <location>
        <begin position="92"/>
        <end position="119"/>
    </location>
</feature>
<keyword evidence="2" id="KW-0175">Coiled coil</keyword>
<sequence length="291" mass="31663">MFSSFIPPRQVTIGGAAAFVGTTPRAIRHYHQIGLLPEPERGSDDRRRYGYEEMIQLLWIRRMADAGIALDDIRDAFADDTSDGDSDVAGILNFLERALVARQAELEQQRATVQRMRAQGSRLGLLSDVVSDRLADLPDGTLRQNDLDTLLVTERIFGALGAAVQASRFIALATHPDLREHADRVDAAEQSLDDTVAVDDPRVAEVAAQRRAFEAALHAVIESSGLAQAERALFDEGAESHPAPAEDGTATAPACRSTSLAETVRMMPYEFSPALVRSMELALELDAPLTT</sequence>
<dbReference type="SMART" id="SM00422">
    <property type="entry name" value="HTH_MERR"/>
    <property type="match status" value="1"/>
</dbReference>
<dbReference type="InterPro" id="IPR000551">
    <property type="entry name" value="MerR-type_HTH_dom"/>
</dbReference>
<dbReference type="PANTHER" id="PTHR30204">
    <property type="entry name" value="REDOX-CYCLING DRUG-SENSING TRANSCRIPTIONAL ACTIVATOR SOXR"/>
    <property type="match status" value="1"/>
</dbReference>
<dbReference type="AlphaFoldDB" id="A0A5C8HXR5"/>
<dbReference type="CDD" id="cd00592">
    <property type="entry name" value="HTH_MerR-like"/>
    <property type="match status" value="1"/>
</dbReference>
<accession>A0A5C8HXR5</accession>
<dbReference type="PANTHER" id="PTHR30204:SF93">
    <property type="entry name" value="HTH MERR-TYPE DOMAIN-CONTAINING PROTEIN"/>
    <property type="match status" value="1"/>
</dbReference>